<sequence length="100" mass="10718">MGHKALTSKSEFDAALATAGKFVLIFAYSGEIPPGAEQAATDHATTTDAYSVDIDAYPAAKEYFGVTEPPTVILYKDGKELKKVPGMTKDKSAEIMDMLK</sequence>
<gene>
    <name evidence="2" type="ORF">K402DRAFT_400606</name>
</gene>
<dbReference type="SUPFAM" id="SSF52833">
    <property type="entry name" value="Thioredoxin-like"/>
    <property type="match status" value="1"/>
</dbReference>
<name>A0A6G1HD20_9PEZI</name>
<evidence type="ECO:0000313" key="3">
    <source>
        <dbReference type="Proteomes" id="UP000800041"/>
    </source>
</evidence>
<dbReference type="Gene3D" id="3.40.30.10">
    <property type="entry name" value="Glutaredoxin"/>
    <property type="match status" value="1"/>
</dbReference>
<protein>
    <recommendedName>
        <fullName evidence="1">Thioredoxin domain-containing protein</fullName>
    </recommendedName>
</protein>
<evidence type="ECO:0000259" key="1">
    <source>
        <dbReference type="Pfam" id="PF00085"/>
    </source>
</evidence>
<dbReference type="EMBL" id="ML977140">
    <property type="protein sequence ID" value="KAF1991133.1"/>
    <property type="molecule type" value="Genomic_DNA"/>
</dbReference>
<accession>A0A6G1HD20</accession>
<dbReference type="InterPro" id="IPR036249">
    <property type="entry name" value="Thioredoxin-like_sf"/>
</dbReference>
<keyword evidence="3" id="KW-1185">Reference proteome</keyword>
<feature type="domain" description="Thioredoxin" evidence="1">
    <location>
        <begin position="7"/>
        <end position="90"/>
    </location>
</feature>
<dbReference type="CDD" id="cd02947">
    <property type="entry name" value="TRX_family"/>
    <property type="match status" value="1"/>
</dbReference>
<dbReference type="Pfam" id="PF00085">
    <property type="entry name" value="Thioredoxin"/>
    <property type="match status" value="1"/>
</dbReference>
<organism evidence="2 3">
    <name type="scientific">Aulographum hederae CBS 113979</name>
    <dbReference type="NCBI Taxonomy" id="1176131"/>
    <lineage>
        <taxon>Eukaryota</taxon>
        <taxon>Fungi</taxon>
        <taxon>Dikarya</taxon>
        <taxon>Ascomycota</taxon>
        <taxon>Pezizomycotina</taxon>
        <taxon>Dothideomycetes</taxon>
        <taxon>Pleosporomycetidae</taxon>
        <taxon>Aulographales</taxon>
        <taxon>Aulographaceae</taxon>
    </lineage>
</organism>
<dbReference type="AlphaFoldDB" id="A0A6G1HD20"/>
<dbReference type="Proteomes" id="UP000800041">
    <property type="component" value="Unassembled WGS sequence"/>
</dbReference>
<dbReference type="InterPro" id="IPR013766">
    <property type="entry name" value="Thioredoxin_domain"/>
</dbReference>
<proteinExistence type="predicted"/>
<reference evidence="2" key="1">
    <citation type="journal article" date="2020" name="Stud. Mycol.">
        <title>101 Dothideomycetes genomes: a test case for predicting lifestyles and emergence of pathogens.</title>
        <authorList>
            <person name="Haridas S."/>
            <person name="Albert R."/>
            <person name="Binder M."/>
            <person name="Bloem J."/>
            <person name="Labutti K."/>
            <person name="Salamov A."/>
            <person name="Andreopoulos B."/>
            <person name="Baker S."/>
            <person name="Barry K."/>
            <person name="Bills G."/>
            <person name="Bluhm B."/>
            <person name="Cannon C."/>
            <person name="Castanera R."/>
            <person name="Culley D."/>
            <person name="Daum C."/>
            <person name="Ezra D."/>
            <person name="Gonzalez J."/>
            <person name="Henrissat B."/>
            <person name="Kuo A."/>
            <person name="Liang C."/>
            <person name="Lipzen A."/>
            <person name="Lutzoni F."/>
            <person name="Magnuson J."/>
            <person name="Mondo S."/>
            <person name="Nolan M."/>
            <person name="Ohm R."/>
            <person name="Pangilinan J."/>
            <person name="Park H.-J."/>
            <person name="Ramirez L."/>
            <person name="Alfaro M."/>
            <person name="Sun H."/>
            <person name="Tritt A."/>
            <person name="Yoshinaga Y."/>
            <person name="Zwiers L.-H."/>
            <person name="Turgeon B."/>
            <person name="Goodwin S."/>
            <person name="Spatafora J."/>
            <person name="Crous P."/>
            <person name="Grigoriev I."/>
        </authorList>
    </citation>
    <scope>NUCLEOTIDE SEQUENCE</scope>
    <source>
        <strain evidence="2">CBS 113979</strain>
    </source>
</reference>
<evidence type="ECO:0000313" key="2">
    <source>
        <dbReference type="EMBL" id="KAF1991133.1"/>
    </source>
</evidence>
<dbReference type="OrthoDB" id="2121326at2759"/>